<dbReference type="PANTHER" id="PTHR47803:SF1">
    <property type="entry name" value="TRNA-SPECIFIC ADENOSINE DEAMINASE 1"/>
    <property type="match status" value="1"/>
</dbReference>
<reference evidence="1 2" key="1">
    <citation type="journal article" date="2015" name="Environ. Microbiol.">
        <title>Metagenome sequence of Elaphomyces granulatus from sporocarp tissue reveals Ascomycota ectomycorrhizal fingerprints of genome expansion and a Proteobacteria-rich microbiome.</title>
        <authorList>
            <person name="Quandt C.A."/>
            <person name="Kohler A."/>
            <person name="Hesse C.N."/>
            <person name="Sharpton T.J."/>
            <person name="Martin F."/>
            <person name="Spatafora J.W."/>
        </authorList>
    </citation>
    <scope>NUCLEOTIDE SEQUENCE [LARGE SCALE GENOMIC DNA]</scope>
    <source>
        <strain evidence="1 2">OSC145934</strain>
    </source>
</reference>
<dbReference type="PANTHER" id="PTHR47803">
    <property type="entry name" value="TRNA-SPECIFIC ADENOSINE DEAMINASE 1"/>
    <property type="match status" value="1"/>
</dbReference>
<evidence type="ECO:0000313" key="2">
    <source>
        <dbReference type="Proteomes" id="UP000243515"/>
    </source>
</evidence>
<dbReference type="AlphaFoldDB" id="A0A232LVN2"/>
<evidence type="ECO:0000313" key="1">
    <source>
        <dbReference type="EMBL" id="OXV07887.1"/>
    </source>
</evidence>
<dbReference type="EMBL" id="NPHW01004461">
    <property type="protein sequence ID" value="OXV07887.1"/>
    <property type="molecule type" value="Genomic_DNA"/>
</dbReference>
<dbReference type="GO" id="GO:0002100">
    <property type="term" value="P:tRNA wobble adenosine to inosine editing"/>
    <property type="evidence" value="ECO:0007669"/>
    <property type="project" value="InterPro"/>
</dbReference>
<accession>A0A232LVN2</accession>
<gene>
    <name evidence="1" type="ORF">Egran_04348</name>
</gene>
<organism evidence="1 2">
    <name type="scientific">Elaphomyces granulatus</name>
    <dbReference type="NCBI Taxonomy" id="519963"/>
    <lineage>
        <taxon>Eukaryota</taxon>
        <taxon>Fungi</taxon>
        <taxon>Dikarya</taxon>
        <taxon>Ascomycota</taxon>
        <taxon>Pezizomycotina</taxon>
        <taxon>Eurotiomycetes</taxon>
        <taxon>Eurotiomycetidae</taxon>
        <taxon>Eurotiales</taxon>
        <taxon>Elaphomycetaceae</taxon>
        <taxon>Elaphomyces</taxon>
    </lineage>
</organism>
<dbReference type="Proteomes" id="UP000243515">
    <property type="component" value="Unassembled WGS sequence"/>
</dbReference>
<name>A0A232LVN2_9EURO</name>
<sequence>MELCMATQEDSTPWAANARLDIEGDISSESEALSSNPNLLDGRAHFSILGVVRRKPGRADAESTLSKSCSDKLALRQVVSLLSYPSSILVSPTENAYLAGLVLPEDEISRVACDRAFGAGKSGRMKSLTGRFWSGKETSSRKHGYRYRPFEVIPLPLKEVEALWPFGKPKAAALSAMGRSKIKTSNISAMWIAAPSSRESVEMPSRNGTFESQVQVPLPTSVLEAVVNGVKQGNRATFVTSRGASVLSRAKMWSSLQDIVHLLSDNFPVTTHNEEWKPNNMSCSPVDSLRWVLQASSYKDFKRASVSLTWIRLREQAMREAKYTLQPWIHNRGDEDWNIETLSSSKSK</sequence>
<keyword evidence="2" id="KW-1185">Reference proteome</keyword>
<dbReference type="OrthoDB" id="10268011at2759"/>
<evidence type="ECO:0008006" key="3">
    <source>
        <dbReference type="Google" id="ProtNLM"/>
    </source>
</evidence>
<comment type="caution">
    <text evidence="1">The sequence shown here is derived from an EMBL/GenBank/DDBJ whole genome shotgun (WGS) entry which is preliminary data.</text>
</comment>
<dbReference type="GO" id="GO:0043829">
    <property type="term" value="F:tRNA-specific adenosine-37 deaminase activity"/>
    <property type="evidence" value="ECO:0007669"/>
    <property type="project" value="TreeGrafter"/>
</dbReference>
<dbReference type="InterPro" id="IPR042935">
    <property type="entry name" value="Tad1"/>
</dbReference>
<protein>
    <recommendedName>
        <fullName evidence="3">A to I editase domain-containing protein</fullName>
    </recommendedName>
</protein>
<proteinExistence type="predicted"/>